<organism evidence="1 2">
    <name type="scientific">Sphingobacterium alimentarium</name>
    <dbReference type="NCBI Taxonomy" id="797292"/>
    <lineage>
        <taxon>Bacteria</taxon>
        <taxon>Pseudomonadati</taxon>
        <taxon>Bacteroidota</taxon>
        <taxon>Sphingobacteriia</taxon>
        <taxon>Sphingobacteriales</taxon>
        <taxon>Sphingobacteriaceae</taxon>
        <taxon>Sphingobacterium</taxon>
    </lineage>
</organism>
<dbReference type="Proteomes" id="UP000295197">
    <property type="component" value="Unassembled WGS sequence"/>
</dbReference>
<reference evidence="1 2" key="1">
    <citation type="submission" date="2019-03" db="EMBL/GenBank/DDBJ databases">
        <title>Genomic Encyclopedia of Type Strains, Phase IV (KMG-IV): sequencing the most valuable type-strain genomes for metagenomic binning, comparative biology and taxonomic classification.</title>
        <authorList>
            <person name="Goeker M."/>
        </authorList>
    </citation>
    <scope>NUCLEOTIDE SEQUENCE [LARGE SCALE GENOMIC DNA]</scope>
    <source>
        <strain evidence="1 2">DSM 22362</strain>
    </source>
</reference>
<comment type="caution">
    <text evidence="1">The sequence shown here is derived from an EMBL/GenBank/DDBJ whole genome shotgun (WGS) entry which is preliminary data.</text>
</comment>
<protein>
    <recommendedName>
        <fullName evidence="3">Peptidase C39-like protein</fullName>
    </recommendedName>
</protein>
<proteinExistence type="predicted"/>
<keyword evidence="2" id="KW-1185">Reference proteome</keyword>
<evidence type="ECO:0000313" key="1">
    <source>
        <dbReference type="EMBL" id="TCV09613.1"/>
    </source>
</evidence>
<dbReference type="RefSeq" id="WP_132778514.1">
    <property type="nucleotide sequence ID" value="NZ_SMBZ01000041.1"/>
</dbReference>
<dbReference type="EMBL" id="SMBZ01000041">
    <property type="protein sequence ID" value="TCV09613.1"/>
    <property type="molecule type" value="Genomic_DNA"/>
</dbReference>
<dbReference type="OrthoDB" id="1100563at2"/>
<dbReference type="Gene3D" id="3.90.70.10">
    <property type="entry name" value="Cysteine proteinases"/>
    <property type="match status" value="1"/>
</dbReference>
<evidence type="ECO:0008006" key="3">
    <source>
        <dbReference type="Google" id="ProtNLM"/>
    </source>
</evidence>
<name>A0A4R3VXD1_9SPHI</name>
<sequence>MIKHFFNKRVSYIENVINYFLTLHSIKHTSAHLQESIDSHVESPSMLSVKDVLFEYGIESAAVRKGSYTYEDFETPFICSIQEEDWGQSAFTVVTANEGGEISYLDPVIKL</sequence>
<evidence type="ECO:0000313" key="2">
    <source>
        <dbReference type="Proteomes" id="UP000295197"/>
    </source>
</evidence>
<gene>
    <name evidence="1" type="ORF">EDC17_104121</name>
</gene>
<dbReference type="AlphaFoldDB" id="A0A4R3VXD1"/>
<accession>A0A4R3VXD1</accession>